<dbReference type="EMBL" id="QDEB01028596">
    <property type="protein sequence ID" value="RZC40139.1"/>
    <property type="molecule type" value="Genomic_DNA"/>
</dbReference>
<reference evidence="1 2" key="1">
    <citation type="submission" date="2017-03" db="EMBL/GenBank/DDBJ databases">
        <title>Genome of the blue death feigning beetle - Asbolus verrucosus.</title>
        <authorList>
            <person name="Rider S.D."/>
        </authorList>
    </citation>
    <scope>NUCLEOTIDE SEQUENCE [LARGE SCALE GENOMIC DNA]</scope>
    <source>
        <strain evidence="1">Butters</strain>
        <tissue evidence="1">Head and leg muscle</tissue>
    </source>
</reference>
<gene>
    <name evidence="1" type="ORF">BDFB_007388</name>
</gene>
<name>A0A482W5V2_ASBVE</name>
<dbReference type="AlphaFoldDB" id="A0A482W5V2"/>
<comment type="caution">
    <text evidence="1">The sequence shown here is derived from an EMBL/GenBank/DDBJ whole genome shotgun (WGS) entry which is preliminary data.</text>
</comment>
<organism evidence="1 2">
    <name type="scientific">Asbolus verrucosus</name>
    <name type="common">Desert ironclad beetle</name>
    <dbReference type="NCBI Taxonomy" id="1661398"/>
    <lineage>
        <taxon>Eukaryota</taxon>
        <taxon>Metazoa</taxon>
        <taxon>Ecdysozoa</taxon>
        <taxon>Arthropoda</taxon>
        <taxon>Hexapoda</taxon>
        <taxon>Insecta</taxon>
        <taxon>Pterygota</taxon>
        <taxon>Neoptera</taxon>
        <taxon>Endopterygota</taxon>
        <taxon>Coleoptera</taxon>
        <taxon>Polyphaga</taxon>
        <taxon>Cucujiformia</taxon>
        <taxon>Tenebrionidae</taxon>
        <taxon>Pimeliinae</taxon>
        <taxon>Asbolus</taxon>
    </lineage>
</organism>
<accession>A0A482W5V2</accession>
<dbReference type="Gene3D" id="3.30.420.10">
    <property type="entry name" value="Ribonuclease H-like superfamily/Ribonuclease H"/>
    <property type="match status" value="1"/>
</dbReference>
<keyword evidence="2" id="KW-1185">Reference proteome</keyword>
<dbReference type="Proteomes" id="UP000292052">
    <property type="component" value="Unassembled WGS sequence"/>
</dbReference>
<protein>
    <submittedName>
        <fullName evidence="1">Uncharacterized protein</fullName>
    </submittedName>
</protein>
<dbReference type="PANTHER" id="PTHR47326:SF1">
    <property type="entry name" value="HTH PSQ-TYPE DOMAIN-CONTAINING PROTEIN"/>
    <property type="match status" value="1"/>
</dbReference>
<evidence type="ECO:0000313" key="2">
    <source>
        <dbReference type="Proteomes" id="UP000292052"/>
    </source>
</evidence>
<sequence length="86" mass="10110">MQDKINQNEDFSKFVMFSHEAKFCNNGTEVLKNKVYETPFQHTDTLKNRIRAACREITFEILTRVRHSFITRAQAYLQNEGGILNI</sequence>
<dbReference type="InterPro" id="IPR036397">
    <property type="entry name" value="RNaseH_sf"/>
</dbReference>
<evidence type="ECO:0000313" key="1">
    <source>
        <dbReference type="EMBL" id="RZC40139.1"/>
    </source>
</evidence>
<proteinExistence type="predicted"/>
<dbReference type="PANTHER" id="PTHR47326">
    <property type="entry name" value="TRANSPOSABLE ELEMENT TC3 TRANSPOSASE-LIKE PROTEIN"/>
    <property type="match status" value="1"/>
</dbReference>
<feature type="non-terminal residue" evidence="1">
    <location>
        <position position="86"/>
    </location>
</feature>
<dbReference type="GO" id="GO:0003676">
    <property type="term" value="F:nucleic acid binding"/>
    <property type="evidence" value="ECO:0007669"/>
    <property type="project" value="InterPro"/>
</dbReference>